<evidence type="ECO:0000256" key="1">
    <source>
        <dbReference type="SAM" id="SignalP"/>
    </source>
</evidence>
<dbReference type="AlphaFoldDB" id="A0A6J4SR19"/>
<accession>A0A6J4SR19</accession>
<dbReference type="PROSITE" id="PS51257">
    <property type="entry name" value="PROKAR_LIPOPROTEIN"/>
    <property type="match status" value="1"/>
</dbReference>
<organism evidence="3">
    <name type="scientific">uncultured Solirubrobacteraceae bacterium</name>
    <dbReference type="NCBI Taxonomy" id="1162706"/>
    <lineage>
        <taxon>Bacteria</taxon>
        <taxon>Bacillati</taxon>
        <taxon>Actinomycetota</taxon>
        <taxon>Thermoleophilia</taxon>
        <taxon>Solirubrobacterales</taxon>
        <taxon>Solirubrobacteraceae</taxon>
        <taxon>environmental samples</taxon>
    </lineage>
</organism>
<sequence>MNRAALLLALLLAALGAAGCGLGESGSERSAEGVTLRVTEDFGSERVARASEARVPPGDTVMRLLRRRVDTDTRYGGTFVQELEGRAGGAQEGRRIDWFYYVNGIEAEVGAAEFKLSAGDRVWWDLHDWGEAMRIPAVVGSFPEPFLTGYRGKRIPVRIECARGVVRECDEVAERLDRAGVQKTSRAVVSQRDEGAVLRVLVGQWKDIRLDPTALRIERGPEQSGVYARFDATGRRLDVLDPRGRVARQLTDGAGLIAATRQEDRQPVWVVTGTDAVGLAAAAAALEESLLAQRFAIAIENGQAVPAPVTVPGPGTGTTP</sequence>
<dbReference type="Pfam" id="PF14478">
    <property type="entry name" value="DUF4430"/>
    <property type="match status" value="1"/>
</dbReference>
<dbReference type="InterPro" id="IPR027954">
    <property type="entry name" value="Transcobalamin-like_C"/>
</dbReference>
<evidence type="ECO:0000259" key="2">
    <source>
        <dbReference type="Pfam" id="PF14478"/>
    </source>
</evidence>
<feature type="domain" description="Transcobalamin-like C-terminal" evidence="2">
    <location>
        <begin position="58"/>
        <end position="127"/>
    </location>
</feature>
<dbReference type="EMBL" id="CADCVS010000268">
    <property type="protein sequence ID" value="CAA9502994.1"/>
    <property type="molecule type" value="Genomic_DNA"/>
</dbReference>
<dbReference type="Gene3D" id="2.170.130.30">
    <property type="match status" value="1"/>
</dbReference>
<evidence type="ECO:0000313" key="3">
    <source>
        <dbReference type="EMBL" id="CAA9502994.1"/>
    </source>
</evidence>
<proteinExistence type="predicted"/>
<protein>
    <recommendedName>
        <fullName evidence="2">Transcobalamin-like C-terminal domain-containing protein</fullName>
    </recommendedName>
</protein>
<name>A0A6J4SR19_9ACTN</name>
<keyword evidence="1" id="KW-0732">Signal</keyword>
<reference evidence="3" key="1">
    <citation type="submission" date="2020-02" db="EMBL/GenBank/DDBJ databases">
        <authorList>
            <person name="Meier V. D."/>
        </authorList>
    </citation>
    <scope>NUCLEOTIDE SEQUENCE</scope>
    <source>
        <strain evidence="3">AVDCRST_MAG30</strain>
    </source>
</reference>
<feature type="signal peptide" evidence="1">
    <location>
        <begin position="1"/>
        <end position="19"/>
    </location>
</feature>
<feature type="chain" id="PRO_5039553305" description="Transcobalamin-like C-terminal domain-containing protein" evidence="1">
    <location>
        <begin position="20"/>
        <end position="320"/>
    </location>
</feature>
<gene>
    <name evidence="3" type="ORF">AVDCRST_MAG30-2030</name>
</gene>